<reference evidence="1" key="1">
    <citation type="submission" date="2018-05" db="EMBL/GenBank/DDBJ databases">
        <authorList>
            <person name="Lanie J.A."/>
            <person name="Ng W.-L."/>
            <person name="Kazmierczak K.M."/>
            <person name="Andrzejewski T.M."/>
            <person name="Davidsen T.M."/>
            <person name="Wayne K.J."/>
            <person name="Tettelin H."/>
            <person name="Glass J.I."/>
            <person name="Rusch D."/>
            <person name="Podicherti R."/>
            <person name="Tsui H.-C.T."/>
            <person name="Winkler M.E."/>
        </authorList>
    </citation>
    <scope>NUCLEOTIDE SEQUENCE</scope>
</reference>
<dbReference type="EMBL" id="UINC01201537">
    <property type="protein sequence ID" value="SVE20919.1"/>
    <property type="molecule type" value="Genomic_DNA"/>
</dbReference>
<feature type="non-terminal residue" evidence="1">
    <location>
        <position position="36"/>
    </location>
</feature>
<sequence>MGFHPNLPEVSLKIVMYKSKFHRHRELMGHLKYPVI</sequence>
<gene>
    <name evidence="1" type="ORF">METZ01_LOCUS473773</name>
</gene>
<protein>
    <submittedName>
        <fullName evidence="1">Uncharacterized protein</fullName>
    </submittedName>
</protein>
<accession>A0A383BM16</accession>
<proteinExistence type="predicted"/>
<organism evidence="1">
    <name type="scientific">marine metagenome</name>
    <dbReference type="NCBI Taxonomy" id="408172"/>
    <lineage>
        <taxon>unclassified sequences</taxon>
        <taxon>metagenomes</taxon>
        <taxon>ecological metagenomes</taxon>
    </lineage>
</organism>
<name>A0A383BM16_9ZZZZ</name>
<evidence type="ECO:0000313" key="1">
    <source>
        <dbReference type="EMBL" id="SVE20919.1"/>
    </source>
</evidence>
<dbReference type="AlphaFoldDB" id="A0A383BM16"/>